<keyword evidence="1" id="KW-0328">Glycosyltransferase</keyword>
<reference evidence="1 2" key="1">
    <citation type="submission" date="2021-03" db="EMBL/GenBank/DDBJ databases">
        <title>Genomic Encyclopedia of Type Strains, Phase IV (KMG-IV): sequencing the most valuable type-strain genomes for metagenomic binning, comparative biology and taxonomic classification.</title>
        <authorList>
            <person name="Goeker M."/>
        </authorList>
    </citation>
    <scope>NUCLEOTIDE SEQUENCE [LARGE SCALE GENOMIC DNA]</scope>
    <source>
        <strain evidence="1 2">DSM 26675</strain>
    </source>
</reference>
<dbReference type="Proteomes" id="UP001519293">
    <property type="component" value="Unassembled WGS sequence"/>
</dbReference>
<keyword evidence="1" id="KW-0808">Transferase</keyword>
<protein>
    <submittedName>
        <fullName evidence="1">Rhamnosyltransferase</fullName>
        <ecNumber evidence="1">2.4.1.-</ecNumber>
    </submittedName>
</protein>
<accession>A0ABS4RHW5</accession>
<dbReference type="EC" id="2.4.1.-" evidence="1"/>
<comment type="caution">
    <text evidence="1">The sequence shown here is derived from an EMBL/GenBank/DDBJ whole genome shotgun (WGS) entry which is preliminary data.</text>
</comment>
<organism evidence="1 2">
    <name type="scientific">Cytobacillus eiseniae</name>
    <dbReference type="NCBI Taxonomy" id="762947"/>
    <lineage>
        <taxon>Bacteria</taxon>
        <taxon>Bacillati</taxon>
        <taxon>Bacillota</taxon>
        <taxon>Bacilli</taxon>
        <taxon>Bacillales</taxon>
        <taxon>Bacillaceae</taxon>
        <taxon>Cytobacillus</taxon>
    </lineage>
</organism>
<evidence type="ECO:0000313" key="1">
    <source>
        <dbReference type="EMBL" id="MBP2242348.1"/>
    </source>
</evidence>
<gene>
    <name evidence="1" type="ORF">J2Z40_002922</name>
</gene>
<dbReference type="Pfam" id="PF05045">
    <property type="entry name" value="RgpF"/>
    <property type="match status" value="1"/>
</dbReference>
<sequence length="630" mass="74308">MKIDNIKPPKRLGIFFFYDEDGIVDDYVIFFLENIKKYISDLLVVCNGKLTPKGKEKLLESSTNIIVRENYGFDVWAYKEGMNFIGSEKMAQFDEIILFNSTIFGPIHSFDDMFKEMDKRDLDFWGITKYHKMPFDPFGTIKYGYTPEHIQSHFIAVRKNMVNSYEFKKYWKDMKMVNSYEEAIGFHEAIFTKEFSDKGYTWDVYVDTDDLKEHVYHPILMMPLELVKDRKCPIFKRRSFFHNMGDFLNNTTNQQSLEFYEYIKNKTSYNVNLIWDNVLRTNNMADIKNALNLNYVLPTSINKTIELPPSKKIALILHIYFEDLIEYCLNYAKSMPVESDIFITTDTEEKKKSIKKAFEEIKCANFKIILIKNRGRDISALLVGCKDFLFDYEYVCFAHDKKTKQLEPFIKGESFSYRCFENVLGSREFVENIINTFEENPKLGLLSPPPPNHADFYITIGLEWTNNFEITKKLADKLNLNVDMNNVKEPVAPLGTMFWFRPNALKALIQYDWEYEDFPKEPNNNDGTILHAIERIYPFVAQHEGYYSGWLLSDKSARIEITNLYYMLRQINLAYVSKCGPTNHYTLVSNLQYNSTKIYSPFRSRSKQFLKKYLPNPILNVLIRLKKYIK</sequence>
<evidence type="ECO:0000313" key="2">
    <source>
        <dbReference type="Proteomes" id="UP001519293"/>
    </source>
</evidence>
<dbReference type="InterPro" id="IPR007739">
    <property type="entry name" value="RgpF"/>
</dbReference>
<proteinExistence type="predicted"/>
<keyword evidence="2" id="KW-1185">Reference proteome</keyword>
<dbReference type="RefSeq" id="WP_066398070.1">
    <property type="nucleotide sequence ID" value="NZ_JAGIKZ010000019.1"/>
</dbReference>
<dbReference type="EMBL" id="JAGIKZ010000019">
    <property type="protein sequence ID" value="MBP2242348.1"/>
    <property type="molecule type" value="Genomic_DNA"/>
</dbReference>
<name>A0ABS4RHW5_9BACI</name>
<dbReference type="GO" id="GO:0016757">
    <property type="term" value="F:glycosyltransferase activity"/>
    <property type="evidence" value="ECO:0007669"/>
    <property type="project" value="UniProtKB-KW"/>
</dbReference>